<protein>
    <submittedName>
        <fullName evidence="2">Uncharacterized protein</fullName>
    </submittedName>
</protein>
<evidence type="ECO:0000313" key="3">
    <source>
        <dbReference type="Proteomes" id="UP000502823"/>
    </source>
</evidence>
<dbReference type="Proteomes" id="UP000502823">
    <property type="component" value="Unassembled WGS sequence"/>
</dbReference>
<reference evidence="3" key="1">
    <citation type="submission" date="2020-01" db="EMBL/GenBank/DDBJ databases">
        <title>Draft genome sequence of the Termite Coptotermes fromosanus.</title>
        <authorList>
            <person name="Itakura S."/>
            <person name="Yosikawa Y."/>
            <person name="Umezawa K."/>
        </authorList>
    </citation>
    <scope>NUCLEOTIDE SEQUENCE [LARGE SCALE GENOMIC DNA]</scope>
</reference>
<organism evidence="2 3">
    <name type="scientific">Coptotermes formosanus</name>
    <name type="common">Formosan subterranean termite</name>
    <dbReference type="NCBI Taxonomy" id="36987"/>
    <lineage>
        <taxon>Eukaryota</taxon>
        <taxon>Metazoa</taxon>
        <taxon>Ecdysozoa</taxon>
        <taxon>Arthropoda</taxon>
        <taxon>Hexapoda</taxon>
        <taxon>Insecta</taxon>
        <taxon>Pterygota</taxon>
        <taxon>Neoptera</taxon>
        <taxon>Polyneoptera</taxon>
        <taxon>Dictyoptera</taxon>
        <taxon>Blattodea</taxon>
        <taxon>Blattoidea</taxon>
        <taxon>Termitoidae</taxon>
        <taxon>Rhinotermitidae</taxon>
        <taxon>Coptotermes</taxon>
    </lineage>
</organism>
<feature type="signal peptide" evidence="1">
    <location>
        <begin position="1"/>
        <end position="18"/>
    </location>
</feature>
<dbReference type="InParanoid" id="A0A6L2Q0F1"/>
<gene>
    <name evidence="2" type="ORF">Cfor_08480</name>
</gene>
<feature type="chain" id="PRO_5026752579" evidence="1">
    <location>
        <begin position="19"/>
        <end position="375"/>
    </location>
</feature>
<comment type="caution">
    <text evidence="2">The sequence shown here is derived from an EMBL/GenBank/DDBJ whole genome shotgun (WGS) entry which is preliminary data.</text>
</comment>
<dbReference type="EMBL" id="BLKM01000691">
    <property type="protein sequence ID" value="GFG37350.1"/>
    <property type="molecule type" value="Genomic_DNA"/>
</dbReference>
<dbReference type="AlphaFoldDB" id="A0A6L2Q0F1"/>
<accession>A0A6L2Q0F1</accession>
<proteinExistence type="predicted"/>
<keyword evidence="1" id="KW-0732">Signal</keyword>
<evidence type="ECO:0000313" key="2">
    <source>
        <dbReference type="EMBL" id="GFG37350.1"/>
    </source>
</evidence>
<keyword evidence="3" id="KW-1185">Reference proteome</keyword>
<evidence type="ECO:0000256" key="1">
    <source>
        <dbReference type="SAM" id="SignalP"/>
    </source>
</evidence>
<sequence>MILHLAPLPLILTISIKGFCSTETQTTLTASFNSFGAYYSSGGYNQHSTATVNTTKDSFLCKHVAKRGSDSVGKTGRSIEDKLSATSNTKTVCNNSNDKDKMQFESFKIEIENEKRELSIINNTPKRELKGIINVTWLFINDHDVNVGYKAIKLSHGYLEQTRNFLNKIKKFNTHIIEYNCKFTNLTTHSDTIPQEVYEEEDRQKQNIFLKFEYLHGLIGDYYRLHAVKEKANNLTEKYNAFRHLSDLKKSNEVGELVKEMITNTSDNVKIINNFSRTYNLESYFVTDFTTQLLDLNFWELQSENKMKELENAIRYLQEERVRILLHEFIQPAIQGIIFMIGFTGNGVMITNFTREKDTHSDQHDAAESSYRGHA</sequence>
<name>A0A6L2Q0F1_COPFO</name>